<evidence type="ECO:0000256" key="3">
    <source>
        <dbReference type="ARBA" id="ARBA00022553"/>
    </source>
</evidence>
<evidence type="ECO:0000259" key="4">
    <source>
        <dbReference type="PROSITE" id="PS50109"/>
    </source>
</evidence>
<dbReference type="PANTHER" id="PTHR43065">
    <property type="entry name" value="SENSOR HISTIDINE KINASE"/>
    <property type="match status" value="1"/>
</dbReference>
<dbReference type="AlphaFoldDB" id="A0A1M4MV02"/>
<dbReference type="InterPro" id="IPR004358">
    <property type="entry name" value="Sig_transdc_His_kin-like_C"/>
</dbReference>
<evidence type="ECO:0000256" key="1">
    <source>
        <dbReference type="ARBA" id="ARBA00000085"/>
    </source>
</evidence>
<dbReference type="RefSeq" id="WP_072702577.1">
    <property type="nucleotide sequence ID" value="NZ_FMJB01000014.1"/>
</dbReference>
<dbReference type="Pfam" id="PF02518">
    <property type="entry name" value="HATPase_c"/>
    <property type="match status" value="1"/>
</dbReference>
<evidence type="ECO:0000256" key="2">
    <source>
        <dbReference type="ARBA" id="ARBA00012438"/>
    </source>
</evidence>
<protein>
    <recommendedName>
        <fullName evidence="2">histidine kinase</fullName>
        <ecNumber evidence="2">2.7.13.3</ecNumber>
    </recommendedName>
</protein>
<dbReference type="GO" id="GO:0000155">
    <property type="term" value="F:phosphorelay sensor kinase activity"/>
    <property type="evidence" value="ECO:0007669"/>
    <property type="project" value="InterPro"/>
</dbReference>
<evidence type="ECO:0000313" key="6">
    <source>
        <dbReference type="Proteomes" id="UP000184085"/>
    </source>
</evidence>
<dbReference type="SMART" id="SM00387">
    <property type="entry name" value="HATPase_c"/>
    <property type="match status" value="1"/>
</dbReference>
<dbReference type="PANTHER" id="PTHR43065:SF42">
    <property type="entry name" value="TWO-COMPONENT SENSOR PPRA"/>
    <property type="match status" value="1"/>
</dbReference>
<name>A0A1M4MV02_9RHOB</name>
<keyword evidence="6" id="KW-1185">Reference proteome</keyword>
<dbReference type="InterPro" id="IPR003661">
    <property type="entry name" value="HisK_dim/P_dom"/>
</dbReference>
<dbReference type="SUPFAM" id="SSF55874">
    <property type="entry name" value="ATPase domain of HSP90 chaperone/DNA topoisomerase II/histidine kinase"/>
    <property type="match status" value="1"/>
</dbReference>
<dbReference type="PROSITE" id="PS50109">
    <property type="entry name" value="HIS_KIN"/>
    <property type="match status" value="1"/>
</dbReference>
<gene>
    <name evidence="5" type="ORF">KARMA_0182</name>
</gene>
<keyword evidence="3" id="KW-0597">Phosphoprotein</keyword>
<dbReference type="SMART" id="SM00388">
    <property type="entry name" value="HisKA"/>
    <property type="match status" value="1"/>
</dbReference>
<accession>A0A1M4MV02</accession>
<sequence length="259" mass="28054">MTMVRQIKTATAIKCALPDSGAGRNPDVAELEQRAERQRVMGELAADVVHDINNLLAAVEAISRLLDMNVEDDNLSALVRRLSRSAHTGRGMTRRLLDFVHDDGNGMAEVDLAEIVENEVELLDHIVSRQISLKIETEESRTRVFADPVRVRSALFNLIANARDSIAGAGEIAVRQYVVPSVGSEPMCQVLTVADSGCGMDKDTLKKVGQRYFTTKGKGKGSGLGLASVIELANDCGGRVEIESTEDVGTRVRLILPCV</sequence>
<dbReference type="EC" id="2.7.13.3" evidence="2"/>
<comment type="catalytic activity">
    <reaction evidence="1">
        <text>ATP + protein L-histidine = ADP + protein N-phospho-L-histidine.</text>
        <dbReference type="EC" id="2.7.13.3"/>
    </reaction>
</comment>
<dbReference type="PRINTS" id="PR00344">
    <property type="entry name" value="BCTRLSENSOR"/>
</dbReference>
<dbReference type="Gene3D" id="3.30.565.10">
    <property type="entry name" value="Histidine kinase-like ATPase, C-terminal domain"/>
    <property type="match status" value="1"/>
</dbReference>
<dbReference type="EMBL" id="FMJB01000014">
    <property type="protein sequence ID" value="SCM66010.1"/>
    <property type="molecule type" value="Genomic_DNA"/>
</dbReference>
<dbReference type="Proteomes" id="UP000184085">
    <property type="component" value="Unassembled WGS sequence"/>
</dbReference>
<dbReference type="Gene3D" id="1.10.287.130">
    <property type="match status" value="1"/>
</dbReference>
<evidence type="ECO:0000313" key="5">
    <source>
        <dbReference type="EMBL" id="SCM66010.1"/>
    </source>
</evidence>
<dbReference type="InterPro" id="IPR036097">
    <property type="entry name" value="HisK_dim/P_sf"/>
</dbReference>
<feature type="domain" description="Histidine kinase" evidence="4">
    <location>
        <begin position="47"/>
        <end position="259"/>
    </location>
</feature>
<dbReference type="SUPFAM" id="SSF47384">
    <property type="entry name" value="Homodimeric domain of signal transducing histidine kinase"/>
    <property type="match status" value="1"/>
</dbReference>
<dbReference type="InterPro" id="IPR005467">
    <property type="entry name" value="His_kinase_dom"/>
</dbReference>
<proteinExistence type="predicted"/>
<organism evidence="5 6">
    <name type="scientific">Donghicola eburneus</name>
    <dbReference type="NCBI Taxonomy" id="393278"/>
    <lineage>
        <taxon>Bacteria</taxon>
        <taxon>Pseudomonadati</taxon>
        <taxon>Pseudomonadota</taxon>
        <taxon>Alphaproteobacteria</taxon>
        <taxon>Rhodobacterales</taxon>
        <taxon>Roseobacteraceae</taxon>
        <taxon>Donghicola</taxon>
    </lineage>
</organism>
<reference evidence="6" key="1">
    <citation type="submission" date="2016-09" db="EMBL/GenBank/DDBJ databases">
        <authorList>
            <person name="Wibberg D."/>
        </authorList>
    </citation>
    <scope>NUCLEOTIDE SEQUENCE [LARGE SCALE GENOMIC DNA]</scope>
</reference>
<dbReference type="InterPro" id="IPR003594">
    <property type="entry name" value="HATPase_dom"/>
</dbReference>
<dbReference type="InterPro" id="IPR036890">
    <property type="entry name" value="HATPase_C_sf"/>
</dbReference>
<dbReference type="CDD" id="cd00082">
    <property type="entry name" value="HisKA"/>
    <property type="match status" value="1"/>
</dbReference>